<dbReference type="eggNOG" id="COG3411">
    <property type="taxonomic scope" value="Bacteria"/>
</dbReference>
<dbReference type="STRING" id="44251.PDUR_17815"/>
<name>A0A089HR63_PAEDU</name>
<dbReference type="InterPro" id="IPR036249">
    <property type="entry name" value="Thioredoxin-like_sf"/>
</dbReference>
<keyword evidence="2" id="KW-1185">Reference proteome</keyword>
<dbReference type="OrthoDB" id="9761899at2"/>
<dbReference type="RefSeq" id="WP_042207376.1">
    <property type="nucleotide sequence ID" value="NZ_CP009288.1"/>
</dbReference>
<dbReference type="AlphaFoldDB" id="A0A089HR63"/>
<sequence>MTTWNLQGTACHLLVCGGSSCKKHKSGEIAQAIKKEIEKQGGEALIHTTFTSCAGRCGDAPVVISYPEGVWYGDMSPKRVKVLVRKSLVGKRFKKNILYTFGKDGMKASAKEGMKGKKKGKK</sequence>
<protein>
    <submittedName>
        <fullName evidence="1">Cobalamin biosynthesis protein CbiW</fullName>
    </submittedName>
</protein>
<gene>
    <name evidence="1" type="ORF">PDUR_17815</name>
</gene>
<dbReference type="CDD" id="cd02980">
    <property type="entry name" value="TRX_Fd_family"/>
    <property type="match status" value="1"/>
</dbReference>
<organism evidence="1 2">
    <name type="scientific">Paenibacillus durus</name>
    <name type="common">Paenibacillus azotofixans</name>
    <dbReference type="NCBI Taxonomy" id="44251"/>
    <lineage>
        <taxon>Bacteria</taxon>
        <taxon>Bacillati</taxon>
        <taxon>Bacillota</taxon>
        <taxon>Bacilli</taxon>
        <taxon>Bacillales</taxon>
        <taxon>Paenibacillaceae</taxon>
        <taxon>Paenibacillus</taxon>
    </lineage>
</organism>
<proteinExistence type="predicted"/>
<dbReference type="EMBL" id="CP009288">
    <property type="protein sequence ID" value="AIQ13572.1"/>
    <property type="molecule type" value="Genomic_DNA"/>
</dbReference>
<dbReference type="Proteomes" id="UP000029409">
    <property type="component" value="Chromosome"/>
</dbReference>
<evidence type="ECO:0000313" key="1">
    <source>
        <dbReference type="EMBL" id="AIQ13572.1"/>
    </source>
</evidence>
<dbReference type="SUPFAM" id="SSF52833">
    <property type="entry name" value="Thioredoxin-like"/>
    <property type="match status" value="1"/>
</dbReference>
<accession>A0A089HR63</accession>
<dbReference type="Gene3D" id="3.40.30.10">
    <property type="entry name" value="Glutaredoxin"/>
    <property type="match status" value="1"/>
</dbReference>
<dbReference type="Pfam" id="PF01257">
    <property type="entry name" value="2Fe-2S_thioredx"/>
    <property type="match status" value="1"/>
</dbReference>
<evidence type="ECO:0000313" key="2">
    <source>
        <dbReference type="Proteomes" id="UP000029409"/>
    </source>
</evidence>
<reference evidence="1 2" key="1">
    <citation type="submission" date="2014-08" db="EMBL/GenBank/DDBJ databases">
        <title>Comparative genomics of the Paenibacillus odorifer group.</title>
        <authorList>
            <person name="den Bakker H.C."/>
            <person name="Tsai Y.-C."/>
            <person name="Martin N."/>
            <person name="Korlach J."/>
            <person name="Wiedmann M."/>
        </authorList>
    </citation>
    <scope>NUCLEOTIDE SEQUENCE [LARGE SCALE GENOMIC DNA]</scope>
    <source>
        <strain evidence="1 2">DSM 1735</strain>
    </source>
</reference>
<dbReference type="KEGG" id="pdu:PDUR_17815"/>